<evidence type="ECO:0000313" key="2">
    <source>
        <dbReference type="Proteomes" id="UP000697710"/>
    </source>
</evidence>
<organism evidence="1 2">
    <name type="scientific">Eiseniibacteriota bacterium</name>
    <dbReference type="NCBI Taxonomy" id="2212470"/>
    <lineage>
        <taxon>Bacteria</taxon>
        <taxon>Candidatus Eiseniibacteriota</taxon>
    </lineage>
</organism>
<accession>A0A956LZB3</accession>
<evidence type="ECO:0000313" key="1">
    <source>
        <dbReference type="EMBL" id="MCA9727988.1"/>
    </source>
</evidence>
<dbReference type="AlphaFoldDB" id="A0A956LZB3"/>
<protein>
    <submittedName>
        <fullName evidence="1">Uncharacterized protein</fullName>
    </submittedName>
</protein>
<reference evidence="1" key="2">
    <citation type="journal article" date="2021" name="Microbiome">
        <title>Successional dynamics and alternative stable states in a saline activated sludge microbial community over 9 years.</title>
        <authorList>
            <person name="Wang Y."/>
            <person name="Ye J."/>
            <person name="Ju F."/>
            <person name="Liu L."/>
            <person name="Boyd J.A."/>
            <person name="Deng Y."/>
            <person name="Parks D.H."/>
            <person name="Jiang X."/>
            <person name="Yin X."/>
            <person name="Woodcroft B.J."/>
            <person name="Tyson G.W."/>
            <person name="Hugenholtz P."/>
            <person name="Polz M.F."/>
            <person name="Zhang T."/>
        </authorList>
    </citation>
    <scope>NUCLEOTIDE SEQUENCE</scope>
    <source>
        <strain evidence="1">HKST-UBA01</strain>
    </source>
</reference>
<comment type="caution">
    <text evidence="1">The sequence shown here is derived from an EMBL/GenBank/DDBJ whole genome shotgun (WGS) entry which is preliminary data.</text>
</comment>
<sequence length="273" mass="29624">MESSRTATGQPQVRRSFSFRTSLLTVLIAFGLLRTGSASTGEDPLCILGPEGGPPRSVDDDLDLEAVHCTCPESVAFFSNADRGYEVALMWNGPGLAGPHYGAFAERYETPHNQAGAVCQLILRVTDNGNAIRSMVDLYVWRDADGVPGEITGIVPGYDLGPLPPWPNVPTRTAEVYELQQIGVQGPFWVGFRGAWEADSCSVYLAADVSGDRPETVRRGMTYVAPGMAYPEGWHTIEEIYGQPAALGIGVIVGWCPVPTKETSWGRVKMLYR</sequence>
<reference evidence="1" key="1">
    <citation type="submission" date="2020-04" db="EMBL/GenBank/DDBJ databases">
        <authorList>
            <person name="Zhang T."/>
        </authorList>
    </citation>
    <scope>NUCLEOTIDE SEQUENCE</scope>
    <source>
        <strain evidence="1">HKST-UBA01</strain>
    </source>
</reference>
<dbReference type="EMBL" id="JAGQHR010000275">
    <property type="protein sequence ID" value="MCA9727988.1"/>
    <property type="molecule type" value="Genomic_DNA"/>
</dbReference>
<name>A0A956LZB3_UNCEI</name>
<proteinExistence type="predicted"/>
<gene>
    <name evidence="1" type="ORF">KC729_09920</name>
</gene>
<dbReference type="Proteomes" id="UP000697710">
    <property type="component" value="Unassembled WGS sequence"/>
</dbReference>